<sequence length="145" mass="16856">MNDLVFKKVFTAKENQDILLGFIQDMTGKTFQDATCLTPYNLYFKQLKEGLKGVQQDRRQAIGFTEVDIRARDKSGQAATIEMQVLPESWFLERSMYYLSETYRQTFDGSKQSRAEKYRSIQSTYGINVTHFDALGDGRAFHYFD</sequence>
<accession>A0A133XTL3</accession>
<name>A0A133XTL3_9LACT</name>
<dbReference type="EMBL" id="LSCQ01000078">
    <property type="protein sequence ID" value="KXB34277.1"/>
    <property type="molecule type" value="Genomic_DNA"/>
</dbReference>
<gene>
    <name evidence="1" type="ORF">HMPREF3187_01417</name>
</gene>
<feature type="non-terminal residue" evidence="1">
    <location>
        <position position="145"/>
    </location>
</feature>
<organism evidence="1 2">
    <name type="scientific">Aerococcus christensenii</name>
    <dbReference type="NCBI Taxonomy" id="87541"/>
    <lineage>
        <taxon>Bacteria</taxon>
        <taxon>Bacillati</taxon>
        <taxon>Bacillota</taxon>
        <taxon>Bacilli</taxon>
        <taxon>Lactobacillales</taxon>
        <taxon>Aerococcaceae</taxon>
        <taxon>Aerococcus</taxon>
    </lineage>
</organism>
<proteinExistence type="predicted"/>
<dbReference type="Proteomes" id="UP000070422">
    <property type="component" value="Unassembled WGS sequence"/>
</dbReference>
<comment type="caution">
    <text evidence="1">The sequence shown here is derived from an EMBL/GenBank/DDBJ whole genome shotgun (WGS) entry which is preliminary data.</text>
</comment>
<evidence type="ECO:0000313" key="1">
    <source>
        <dbReference type="EMBL" id="KXB34277.1"/>
    </source>
</evidence>
<reference evidence="1 2" key="1">
    <citation type="submission" date="2016-01" db="EMBL/GenBank/DDBJ databases">
        <authorList>
            <person name="Oliw E.H."/>
        </authorList>
    </citation>
    <scope>NUCLEOTIDE SEQUENCE [LARGE SCALE GENOMIC DNA]</scope>
    <source>
        <strain evidence="1 2">KA00635</strain>
    </source>
</reference>
<evidence type="ECO:0008006" key="3">
    <source>
        <dbReference type="Google" id="ProtNLM"/>
    </source>
</evidence>
<dbReference type="PATRIC" id="fig|87541.4.peg.1402"/>
<dbReference type="AlphaFoldDB" id="A0A133XTL3"/>
<evidence type="ECO:0000313" key="2">
    <source>
        <dbReference type="Proteomes" id="UP000070422"/>
    </source>
</evidence>
<dbReference type="Pfam" id="PF12784">
    <property type="entry name" value="PDDEXK_2"/>
    <property type="match status" value="1"/>
</dbReference>
<protein>
    <recommendedName>
        <fullName evidence="3">Rpn family recombination-promoting nuclease/putative transposase</fullName>
    </recommendedName>
</protein>